<evidence type="ECO:0000313" key="6">
    <source>
        <dbReference type="EMBL" id="KAG5166104.1"/>
    </source>
</evidence>
<dbReference type="InterPro" id="IPR016461">
    <property type="entry name" value="COMT-like"/>
</dbReference>
<dbReference type="InterPro" id="IPR036388">
    <property type="entry name" value="WH-like_DNA-bd_sf"/>
</dbReference>
<dbReference type="OrthoDB" id="1606438at2759"/>
<keyword evidence="1" id="KW-0489">Methyltransferase</keyword>
<evidence type="ECO:0000259" key="4">
    <source>
        <dbReference type="Pfam" id="PF00891"/>
    </source>
</evidence>
<dbReference type="PANTHER" id="PTHR43712">
    <property type="entry name" value="PUTATIVE (AFU_ORTHOLOGUE AFUA_4G14580)-RELATED"/>
    <property type="match status" value="1"/>
</dbReference>
<accession>A0A8H7XUR7</accession>
<keyword evidence="3" id="KW-0949">S-adenosyl-L-methionine</keyword>
<protein>
    <recommendedName>
        <fullName evidence="7">O-methyltransferase domain-containing protein</fullName>
    </recommendedName>
</protein>
<dbReference type="Gene3D" id="1.10.10.10">
    <property type="entry name" value="Winged helix-like DNA-binding domain superfamily/Winged helix DNA-binding domain"/>
    <property type="match status" value="1"/>
</dbReference>
<evidence type="ECO:0000256" key="3">
    <source>
        <dbReference type="ARBA" id="ARBA00022691"/>
    </source>
</evidence>
<name>A0A8H7XUR7_PSICU</name>
<evidence type="ECO:0000256" key="2">
    <source>
        <dbReference type="ARBA" id="ARBA00022679"/>
    </source>
</evidence>
<dbReference type="EMBL" id="JAFIQS010000008">
    <property type="protein sequence ID" value="KAG5166104.1"/>
    <property type="molecule type" value="Genomic_DNA"/>
</dbReference>
<dbReference type="InterPro" id="IPR029063">
    <property type="entry name" value="SAM-dependent_MTases_sf"/>
</dbReference>
<gene>
    <name evidence="6" type="ORF">JR316_008177</name>
</gene>
<reference evidence="6" key="1">
    <citation type="submission" date="2021-02" db="EMBL/GenBank/DDBJ databases">
        <title>Psilocybe cubensis genome.</title>
        <authorList>
            <person name="Mckernan K.J."/>
            <person name="Crawford S."/>
            <person name="Trippe A."/>
            <person name="Kane L.T."/>
            <person name="Mclaughlin S."/>
        </authorList>
    </citation>
    <scope>NUCLEOTIDE SEQUENCE [LARGE SCALE GENOMIC DNA]</scope>
    <source>
        <strain evidence="6">MGC-MH-2018</strain>
    </source>
</reference>
<dbReference type="InterPro" id="IPR001077">
    <property type="entry name" value="COMT_C"/>
</dbReference>
<dbReference type="GO" id="GO:0032259">
    <property type="term" value="P:methylation"/>
    <property type="evidence" value="ECO:0007669"/>
    <property type="project" value="UniProtKB-KW"/>
</dbReference>
<evidence type="ECO:0000256" key="1">
    <source>
        <dbReference type="ARBA" id="ARBA00022603"/>
    </source>
</evidence>
<sequence length="419" mass="45900">MAPNGTSEITALSQLIASAVQDIVNEYTKAGHTVPSLHSTEQGPFDAPHLVSETLSKAVQIVEAACAQLTFTVTNPGHTMTNKAYAYEEPACLLVVTNAKIADLLLGKPEGLHVNDLASASGLDSGKLGRILRLLATKHVFDEVKPDIFSNNRLSMQLVSNNPVSSLVGTMTDECFKAGAYLADTLGDPKAGHSTSADDSPFQRVHGVSFFGFYKTPIGKKVNDRFAQTMVGWGEVTGKSMLPIVYDWENVPQDTVICDVGGGNGHATLGLIKKFPKIKVVLQDLPAVIQQGKDHWATECPEAIENQRIRFEELDFFSGQPVSNCDLYYRWSTDEFVIEHAVRDSSAKTEAKDEAPEPLLANYGVSRIRKYNQDLNMMILHNAQERTLQEFITLGVHSGFKFEKLWDSGEAGLIEFIPV</sequence>
<dbReference type="InterPro" id="IPR012967">
    <property type="entry name" value="COMT_dimerisation"/>
</dbReference>
<dbReference type="GO" id="GO:0008171">
    <property type="term" value="F:O-methyltransferase activity"/>
    <property type="evidence" value="ECO:0007669"/>
    <property type="project" value="InterPro"/>
</dbReference>
<dbReference type="GO" id="GO:0046983">
    <property type="term" value="F:protein dimerization activity"/>
    <property type="evidence" value="ECO:0007669"/>
    <property type="project" value="InterPro"/>
</dbReference>
<dbReference type="SUPFAM" id="SSF53335">
    <property type="entry name" value="S-adenosyl-L-methionine-dependent methyltransferases"/>
    <property type="match status" value="1"/>
</dbReference>
<feature type="domain" description="O-methyltransferase dimerisation" evidence="5">
    <location>
        <begin position="87"/>
        <end position="159"/>
    </location>
</feature>
<dbReference type="InterPro" id="IPR036390">
    <property type="entry name" value="WH_DNA-bd_sf"/>
</dbReference>
<evidence type="ECO:0008006" key="7">
    <source>
        <dbReference type="Google" id="ProtNLM"/>
    </source>
</evidence>
<evidence type="ECO:0000259" key="5">
    <source>
        <dbReference type="Pfam" id="PF08100"/>
    </source>
</evidence>
<dbReference type="AlphaFoldDB" id="A0A8H7XUR7"/>
<keyword evidence="2" id="KW-0808">Transferase</keyword>
<dbReference type="Pfam" id="PF08100">
    <property type="entry name" value="Dimerisation"/>
    <property type="match status" value="1"/>
</dbReference>
<dbReference type="Pfam" id="PF00891">
    <property type="entry name" value="Methyltransf_2"/>
    <property type="match status" value="1"/>
</dbReference>
<feature type="domain" description="O-methyltransferase C-terminal" evidence="4">
    <location>
        <begin position="198"/>
        <end position="401"/>
    </location>
</feature>
<dbReference type="SUPFAM" id="SSF46785">
    <property type="entry name" value="Winged helix' DNA-binding domain"/>
    <property type="match status" value="1"/>
</dbReference>
<dbReference type="PANTHER" id="PTHR43712:SF2">
    <property type="entry name" value="O-METHYLTRANSFERASE CICE"/>
    <property type="match status" value="1"/>
</dbReference>
<proteinExistence type="predicted"/>
<organism evidence="6">
    <name type="scientific">Psilocybe cubensis</name>
    <name type="common">Psychedelic mushroom</name>
    <name type="synonym">Stropharia cubensis</name>
    <dbReference type="NCBI Taxonomy" id="181762"/>
    <lineage>
        <taxon>Eukaryota</taxon>
        <taxon>Fungi</taxon>
        <taxon>Dikarya</taxon>
        <taxon>Basidiomycota</taxon>
        <taxon>Agaricomycotina</taxon>
        <taxon>Agaricomycetes</taxon>
        <taxon>Agaricomycetidae</taxon>
        <taxon>Agaricales</taxon>
        <taxon>Agaricineae</taxon>
        <taxon>Strophariaceae</taxon>
        <taxon>Psilocybe</taxon>
    </lineage>
</organism>
<dbReference type="Gene3D" id="3.40.50.150">
    <property type="entry name" value="Vaccinia Virus protein VP39"/>
    <property type="match status" value="1"/>
</dbReference>
<comment type="caution">
    <text evidence="6">The sequence shown here is derived from an EMBL/GenBank/DDBJ whole genome shotgun (WGS) entry which is preliminary data.</text>
</comment>
<dbReference type="PROSITE" id="PS51683">
    <property type="entry name" value="SAM_OMT_II"/>
    <property type="match status" value="1"/>
</dbReference>